<gene>
    <name evidence="1" type="ORF">DORLON_02683</name>
</gene>
<sequence length="36" mass="4333">MTDITKKWTGKTWDWGQTLDQLCIYFGDRIQPEDLE</sequence>
<evidence type="ECO:0000313" key="1">
    <source>
        <dbReference type="EMBL" id="EDM61901.1"/>
    </source>
</evidence>
<reference evidence="1 2" key="1">
    <citation type="submission" date="2007-03" db="EMBL/GenBank/DDBJ databases">
        <authorList>
            <person name="Fulton L."/>
            <person name="Clifton S."/>
            <person name="Fulton B."/>
            <person name="Xu J."/>
            <person name="Minx P."/>
            <person name="Pepin K.H."/>
            <person name="Johnson M."/>
            <person name="Thiruvilangam P."/>
            <person name="Bhonagiri V."/>
            <person name="Nash W.E."/>
            <person name="Mardis E.R."/>
            <person name="Wilson R.K."/>
        </authorList>
    </citation>
    <scope>NUCLEOTIDE SEQUENCE [LARGE SCALE GENOMIC DNA]</scope>
    <source>
        <strain evidence="1 2">DSM 13814</strain>
    </source>
</reference>
<proteinExistence type="predicted"/>
<dbReference type="EMBL" id="AAXB02000020">
    <property type="protein sequence ID" value="EDM61901.1"/>
    <property type="molecule type" value="Genomic_DNA"/>
</dbReference>
<name>A6BK34_9FIRM</name>
<comment type="caution">
    <text evidence="1">The sequence shown here is derived from an EMBL/GenBank/DDBJ whole genome shotgun (WGS) entry which is preliminary data.</text>
</comment>
<reference evidence="1 2" key="2">
    <citation type="submission" date="2007-04" db="EMBL/GenBank/DDBJ databases">
        <title>Draft genome sequence of Dorea longicatena (DSM 13814).</title>
        <authorList>
            <person name="Sudarsanam P."/>
            <person name="Ley R."/>
            <person name="Guruge J."/>
            <person name="Turnbaugh P.J."/>
            <person name="Mahowald M."/>
            <person name="Liep D."/>
            <person name="Gordon J."/>
        </authorList>
    </citation>
    <scope>NUCLEOTIDE SEQUENCE [LARGE SCALE GENOMIC DNA]</scope>
    <source>
        <strain evidence="1 2">DSM 13814</strain>
    </source>
</reference>
<evidence type="ECO:0000313" key="2">
    <source>
        <dbReference type="Proteomes" id="UP000004016"/>
    </source>
</evidence>
<accession>A6BK34</accession>
<dbReference type="AlphaFoldDB" id="A6BK34"/>
<dbReference type="Proteomes" id="UP000004016">
    <property type="component" value="Unassembled WGS sequence"/>
</dbReference>
<organism evidence="1 2">
    <name type="scientific">Dorea longicatena DSM 13814</name>
    <dbReference type="NCBI Taxonomy" id="411462"/>
    <lineage>
        <taxon>Bacteria</taxon>
        <taxon>Bacillati</taxon>
        <taxon>Bacillota</taxon>
        <taxon>Clostridia</taxon>
        <taxon>Lachnospirales</taxon>
        <taxon>Lachnospiraceae</taxon>
        <taxon>Dorea</taxon>
    </lineage>
</organism>
<protein>
    <submittedName>
        <fullName evidence="1">Uncharacterized protein</fullName>
    </submittedName>
</protein>
<dbReference type="HOGENOM" id="CLU_3355858_0_0_9"/>